<reference evidence="3" key="2">
    <citation type="submission" date="2025-09" db="UniProtKB">
        <authorList>
            <consortium name="Ensembl"/>
        </authorList>
    </citation>
    <scope>IDENTIFICATION</scope>
</reference>
<dbReference type="Pfam" id="PF00077">
    <property type="entry name" value="RVP"/>
    <property type="match status" value="1"/>
</dbReference>
<accession>A0A3Q3AQK7</accession>
<sequence length="334" mass="37284">MTDCVEFLCDTGACKTIAKETVPNLELSKDYIWVKSADGETQKTNMSKPLTIEDPKTGLKVSAKIVVYPKCQINLLGRDLMTKLGIAVVPIENGMRAVRTKKEEEDLKDLPADIWTQGPSDVGLLTSIPPVEIKSKTDWRPRIKQYPLKEEAIAGIEPVIKDLLKGGIIRECSDSPCNTPIFPVQKANGTDWRMAQDLWAVNEAVQTRAQNVPNPHTLLNSLGPENKFFTVIDISNAFFTQAIMTCLADFELPDDCQLLVYVDDLLVASSSEASCRAASLALLKHLHKTGNKVSKKNSCSLWYRTGSVPKRRRKRSHDGYHPHGYSTNSWWRLS</sequence>
<dbReference type="PANTHER" id="PTHR33064:SF37">
    <property type="entry name" value="RIBONUCLEASE H"/>
    <property type="match status" value="1"/>
</dbReference>
<dbReference type="GO" id="GO:0004190">
    <property type="term" value="F:aspartic-type endopeptidase activity"/>
    <property type="evidence" value="ECO:0007669"/>
    <property type="project" value="InterPro"/>
</dbReference>
<dbReference type="Ensembl" id="ENSKMAT00000013972.1">
    <property type="protein sequence ID" value="ENSKMAP00000013764.1"/>
    <property type="gene ID" value="ENSKMAG00000010319.1"/>
</dbReference>
<feature type="domain" description="Peptidase A2" evidence="2">
    <location>
        <begin position="5"/>
        <end position="80"/>
    </location>
</feature>
<dbReference type="OMA" id="IYCTPDG"/>
<evidence type="ECO:0000256" key="1">
    <source>
        <dbReference type="ARBA" id="ARBA00022801"/>
    </source>
</evidence>
<dbReference type="SUPFAM" id="SSF56672">
    <property type="entry name" value="DNA/RNA polymerases"/>
    <property type="match status" value="1"/>
</dbReference>
<dbReference type="InterPro" id="IPR001995">
    <property type="entry name" value="Peptidase_A2_cat"/>
</dbReference>
<dbReference type="Gene3D" id="3.10.10.10">
    <property type="entry name" value="HIV Type 1 Reverse Transcriptase, subunit A, domain 1"/>
    <property type="match status" value="1"/>
</dbReference>
<evidence type="ECO:0000259" key="2">
    <source>
        <dbReference type="PROSITE" id="PS50175"/>
    </source>
</evidence>
<reference evidence="3" key="1">
    <citation type="submission" date="2025-08" db="UniProtKB">
        <authorList>
            <consortium name="Ensembl"/>
        </authorList>
    </citation>
    <scope>IDENTIFICATION</scope>
</reference>
<dbReference type="Gene3D" id="2.40.70.10">
    <property type="entry name" value="Acid Proteases"/>
    <property type="match status" value="1"/>
</dbReference>
<evidence type="ECO:0000313" key="4">
    <source>
        <dbReference type="Proteomes" id="UP000264800"/>
    </source>
</evidence>
<dbReference type="InterPro" id="IPR021109">
    <property type="entry name" value="Peptidase_aspartic_dom_sf"/>
</dbReference>
<dbReference type="PANTHER" id="PTHR33064">
    <property type="entry name" value="POL PROTEIN"/>
    <property type="match status" value="1"/>
</dbReference>
<dbReference type="InterPro" id="IPR018061">
    <property type="entry name" value="Retropepsins"/>
</dbReference>
<proteinExistence type="predicted"/>
<dbReference type="InterPro" id="IPR043502">
    <property type="entry name" value="DNA/RNA_pol_sf"/>
</dbReference>
<dbReference type="SUPFAM" id="SSF50630">
    <property type="entry name" value="Acid proteases"/>
    <property type="match status" value="1"/>
</dbReference>
<keyword evidence="1" id="KW-0378">Hydrolase</keyword>
<dbReference type="GO" id="GO:0006508">
    <property type="term" value="P:proteolysis"/>
    <property type="evidence" value="ECO:0007669"/>
    <property type="project" value="InterPro"/>
</dbReference>
<evidence type="ECO:0000313" key="3">
    <source>
        <dbReference type="Ensembl" id="ENSKMAP00000013764.1"/>
    </source>
</evidence>
<keyword evidence="4" id="KW-1185">Reference proteome</keyword>
<dbReference type="Proteomes" id="UP000264800">
    <property type="component" value="Unplaced"/>
</dbReference>
<dbReference type="PROSITE" id="PS50175">
    <property type="entry name" value="ASP_PROT_RETROV"/>
    <property type="match status" value="1"/>
</dbReference>
<dbReference type="STRING" id="37003.ENSKMAP00000013764"/>
<name>A0A3Q3AQK7_KRYMA</name>
<dbReference type="InterPro" id="IPR051320">
    <property type="entry name" value="Viral_Replic_Matur_Polypro"/>
</dbReference>
<dbReference type="AlphaFoldDB" id="A0A3Q3AQK7"/>
<protein>
    <recommendedName>
        <fullName evidence="2">Peptidase A2 domain-containing protein</fullName>
    </recommendedName>
</protein>
<organism evidence="3 4">
    <name type="scientific">Kryptolebias marmoratus</name>
    <name type="common">Mangrove killifish</name>
    <name type="synonym">Rivulus marmoratus</name>
    <dbReference type="NCBI Taxonomy" id="37003"/>
    <lineage>
        <taxon>Eukaryota</taxon>
        <taxon>Metazoa</taxon>
        <taxon>Chordata</taxon>
        <taxon>Craniata</taxon>
        <taxon>Vertebrata</taxon>
        <taxon>Euteleostomi</taxon>
        <taxon>Actinopterygii</taxon>
        <taxon>Neopterygii</taxon>
        <taxon>Teleostei</taxon>
        <taxon>Neoteleostei</taxon>
        <taxon>Acanthomorphata</taxon>
        <taxon>Ovalentaria</taxon>
        <taxon>Atherinomorphae</taxon>
        <taxon>Cyprinodontiformes</taxon>
        <taxon>Rivulidae</taxon>
        <taxon>Kryptolebias</taxon>
    </lineage>
</organism>
<dbReference type="GeneTree" id="ENSGT00940000163417"/>